<organism evidence="5 6">
    <name type="scientific">Streptomyces jeddahensis</name>
    <dbReference type="NCBI Taxonomy" id="1716141"/>
    <lineage>
        <taxon>Bacteria</taxon>
        <taxon>Bacillati</taxon>
        <taxon>Actinomycetota</taxon>
        <taxon>Actinomycetes</taxon>
        <taxon>Kitasatosporales</taxon>
        <taxon>Streptomycetaceae</taxon>
        <taxon>Streptomyces</taxon>
    </lineage>
</organism>
<evidence type="ECO:0000256" key="2">
    <source>
        <dbReference type="ARBA" id="ARBA00035108"/>
    </source>
</evidence>
<dbReference type="AlphaFoldDB" id="A0A177HPC8"/>
<keyword evidence="1" id="KW-0304">Gas vesicle</keyword>
<protein>
    <submittedName>
        <fullName evidence="5">Gas vesicle synthesis protein GvpL/GvpF</fullName>
    </submittedName>
</protein>
<gene>
    <name evidence="5" type="ORF">STSP_46290</name>
</gene>
<sequence length="296" mass="33364">MSDMSDLRYVYAVCRPFEAPLQAELTGVAGSPPKLLHHGDLVAVVSAVPERDFAEEPLRAHLEDLDWLSDTARAHEKVIAALTTVTSPLPLRLATVFRDDSGVRTMIEAEHERLHTALERIAGRIEWGVKVYVDPEKTAPQGQSAAAEPTVKPATGRDYLRHKRAERQRQDTIWERAEHFARRLHEHLSRHARATRLHPPQNPALSRAPGRNVLNAAYLVDRSRSEEFVELVDRTKDEEPGLRVELTGPWAAYSFSSLDDYGQRPVEGADDRDDQGDRAAYDQGDPGAYEEQEDRR</sequence>
<dbReference type="Proteomes" id="UP000077381">
    <property type="component" value="Unassembled WGS sequence"/>
</dbReference>
<dbReference type="InterPro" id="IPR009430">
    <property type="entry name" value="GvpL/GvpF"/>
</dbReference>
<dbReference type="STRING" id="1716141.STSP_46290"/>
<evidence type="ECO:0000313" key="6">
    <source>
        <dbReference type="Proteomes" id="UP000077381"/>
    </source>
</evidence>
<evidence type="ECO:0000256" key="1">
    <source>
        <dbReference type="ARBA" id="ARBA00022987"/>
    </source>
</evidence>
<dbReference type="EMBL" id="LOHS01000096">
    <property type="protein sequence ID" value="OAH12054.1"/>
    <property type="molecule type" value="Genomic_DNA"/>
</dbReference>
<evidence type="ECO:0000256" key="4">
    <source>
        <dbReference type="SAM" id="MobiDB-lite"/>
    </source>
</evidence>
<proteinExistence type="inferred from homology"/>
<dbReference type="PANTHER" id="PTHR36852:SF1">
    <property type="entry name" value="PROTEIN GVPL 2"/>
    <property type="match status" value="1"/>
</dbReference>
<evidence type="ECO:0000256" key="3">
    <source>
        <dbReference type="ARBA" id="ARBA00035643"/>
    </source>
</evidence>
<evidence type="ECO:0000313" key="5">
    <source>
        <dbReference type="EMBL" id="OAH12054.1"/>
    </source>
</evidence>
<accession>A0A177HPC8</accession>
<comment type="subcellular location">
    <subcellularLocation>
        <location evidence="2">Gas vesicle</location>
    </subcellularLocation>
</comment>
<keyword evidence="6" id="KW-1185">Reference proteome</keyword>
<reference evidence="5 6" key="1">
    <citation type="submission" date="2015-12" db="EMBL/GenBank/DDBJ databases">
        <title>Genome sequence of Streptomyces sp. G25.</title>
        <authorList>
            <person name="Poehlein A."/>
            <person name="Roettig A."/>
            <person name="Hiessl S."/>
            <person name="Hauschild P."/>
            <person name="Schauer J."/>
            <person name="Madkour M.H."/>
            <person name="Al-Ansari A.M."/>
            <person name="Almakishah N.H."/>
            <person name="Steinbuechel A."/>
            <person name="Daniel R."/>
        </authorList>
    </citation>
    <scope>NUCLEOTIDE SEQUENCE [LARGE SCALE GENOMIC DNA]</scope>
    <source>
        <strain evidence="6">G25(2015)</strain>
    </source>
</reference>
<comment type="similarity">
    <text evidence="3">Belongs to the gas vesicle GvpF/GvpL family.</text>
</comment>
<feature type="region of interest" description="Disordered" evidence="4">
    <location>
        <begin position="191"/>
        <end position="210"/>
    </location>
</feature>
<dbReference type="Pfam" id="PF06386">
    <property type="entry name" value="GvpL_GvpF"/>
    <property type="match status" value="1"/>
</dbReference>
<name>A0A177HPC8_9ACTN</name>
<dbReference type="PANTHER" id="PTHR36852">
    <property type="entry name" value="PROTEIN GVPL 2"/>
    <property type="match status" value="1"/>
</dbReference>
<dbReference type="PATRIC" id="fig|1716141.3.peg.4867"/>
<dbReference type="GO" id="GO:0031411">
    <property type="term" value="C:gas vesicle"/>
    <property type="evidence" value="ECO:0007669"/>
    <property type="project" value="UniProtKB-SubCell"/>
</dbReference>
<comment type="caution">
    <text evidence="5">The sequence shown here is derived from an EMBL/GenBank/DDBJ whole genome shotgun (WGS) entry which is preliminary data.</text>
</comment>
<dbReference type="GO" id="GO:0031412">
    <property type="term" value="P:gas vesicle organization"/>
    <property type="evidence" value="ECO:0007669"/>
    <property type="project" value="InterPro"/>
</dbReference>
<feature type="region of interest" description="Disordered" evidence="4">
    <location>
        <begin position="255"/>
        <end position="296"/>
    </location>
</feature>